<sequence length="1034" mass="111970">MKTFLKIVGAILALFIVVIIGLNIYFTNERLQSTIMPYVNDAVGRTVEVESMSLTIFSTFPQPGLSIEKMSIPGETQQDTLLALDELVASVELFSLMGDQIEVSQISLRNPQFTYVVHSDGSTNIDFLMTSEATATDTSAADTTASAGFAVNIPSFQISGGDFGYTDSTANTTAQLNSLDANIALRYADLIESTIDLQVGGISAKVEDTNYLNGLALDLNQQSTIDMKNENLMLDKGTLSIRGLALNLSGTISDWSKSLNADLAFNSSSDDFGELLRLVPKSYEEYIQGLKTEGSLAIDGTLKGPLAGDKLPRFDVSTKVQDGYLKNPDLPKPIENIQLDASASNDLVTISKLNAEAGENTLSASGELQNPLESSGNFSLDIDSDVNLSTINNFYDISQFDIEQLDGQLSVNGTANGNTSNPEEANFDAAISLSNGGLTYADVNKPIENITIDAQASQSKIDINKLAMEAASNTISIQGDINQPLKEEQRSIDLTANLQFDLGTVKDFYPISEDTMRLDGMFTANATLKGKATQIENAVQSGSISLTNGFIEHKTLAKPLQDITLQSDLSGSTISISKASFRTGNNGMSASGTISNYLSDNKTVDLRLEGQADLSQITEYYDLNPTITKLTGNADLNLRASGAPGDPANMQFNGKLTANGINMQGEALTQPVKNLNGKLTLSPAKVSLDALNFNLGSSDISLNGSLNDYMAYLKAEKDRDTTPHLTGSYKSKLLNVDELINWEDTTTTSNEPVPIHLPDLTSSVTAEISKLVITEVTMKNLEAKASTTPKQIKLNSASVQLFGGQANGSLIWNIPQPDRTNLSFNGSLDGMQVNTFFEEYQVLGENSKFHEYVSGNFSANVNYATELDDMLLPVMKTSTMDGDMSMANARLQEHPLQNKLAVLFNSNELKNVELDDFKSTYTLKDNIFTIKNLRLTSGDIGMQMDGTQHMVTGKIDYHMKAYLPGRFQSAIGSVISDRAAKALKQEDGTIMVPLRVTGTQDNPKIRPDQEAIKPIIKEFLKDKAGNTLKKLFDG</sequence>
<keyword evidence="1" id="KW-1133">Transmembrane helix</keyword>
<dbReference type="OrthoDB" id="596403at2"/>
<dbReference type="EMBL" id="VNHY01000004">
    <property type="protein sequence ID" value="TYP91960.1"/>
    <property type="molecule type" value="Genomic_DNA"/>
</dbReference>
<dbReference type="Proteomes" id="UP000324595">
    <property type="component" value="Unassembled WGS sequence"/>
</dbReference>
<accession>A0A5D3YI95</accession>
<evidence type="ECO:0000256" key="1">
    <source>
        <dbReference type="SAM" id="Phobius"/>
    </source>
</evidence>
<comment type="caution">
    <text evidence="3">The sequence shown here is derived from an EMBL/GenBank/DDBJ whole genome shotgun (WGS) entry which is preliminary data.</text>
</comment>
<keyword evidence="4" id="KW-1185">Reference proteome</keyword>
<keyword evidence="1" id="KW-0472">Membrane</keyword>
<name>A0A5D3YI95_9BACT</name>
<dbReference type="InterPro" id="IPR007844">
    <property type="entry name" value="AsmA"/>
</dbReference>
<dbReference type="RefSeq" id="WP_148899536.1">
    <property type="nucleotide sequence ID" value="NZ_VNHY01000004.1"/>
</dbReference>
<dbReference type="PANTHER" id="PTHR30441:SF8">
    <property type="entry name" value="DUF748 DOMAIN-CONTAINING PROTEIN"/>
    <property type="match status" value="1"/>
</dbReference>
<dbReference type="InterPro" id="IPR052894">
    <property type="entry name" value="AsmA-related"/>
</dbReference>
<dbReference type="PANTHER" id="PTHR30441">
    <property type="entry name" value="DUF748 DOMAIN-CONTAINING PROTEIN"/>
    <property type="match status" value="1"/>
</dbReference>
<dbReference type="GO" id="GO:0005886">
    <property type="term" value="C:plasma membrane"/>
    <property type="evidence" value="ECO:0007669"/>
    <property type="project" value="TreeGrafter"/>
</dbReference>
<keyword evidence="1" id="KW-0812">Transmembrane</keyword>
<gene>
    <name evidence="3" type="ORF">LX73_2203</name>
</gene>
<protein>
    <submittedName>
        <fullName evidence="3">AsmA-like C-terminal region</fullName>
    </submittedName>
</protein>
<feature type="transmembrane region" description="Helical" evidence="1">
    <location>
        <begin position="7"/>
        <end position="26"/>
    </location>
</feature>
<dbReference type="AlphaFoldDB" id="A0A5D3YI95"/>
<evidence type="ECO:0000313" key="3">
    <source>
        <dbReference type="EMBL" id="TYP91960.1"/>
    </source>
</evidence>
<evidence type="ECO:0000259" key="2">
    <source>
        <dbReference type="Pfam" id="PF05170"/>
    </source>
</evidence>
<dbReference type="Pfam" id="PF05170">
    <property type="entry name" value="AsmA"/>
    <property type="match status" value="1"/>
</dbReference>
<feature type="domain" description="AsmA" evidence="2">
    <location>
        <begin position="1"/>
        <end position="179"/>
    </location>
</feature>
<dbReference type="GO" id="GO:0090313">
    <property type="term" value="P:regulation of protein targeting to membrane"/>
    <property type="evidence" value="ECO:0007669"/>
    <property type="project" value="TreeGrafter"/>
</dbReference>
<organism evidence="3 4">
    <name type="scientific">Fodinibius salinus</name>
    <dbReference type="NCBI Taxonomy" id="860790"/>
    <lineage>
        <taxon>Bacteria</taxon>
        <taxon>Pseudomonadati</taxon>
        <taxon>Balneolota</taxon>
        <taxon>Balneolia</taxon>
        <taxon>Balneolales</taxon>
        <taxon>Balneolaceae</taxon>
        <taxon>Fodinibius</taxon>
    </lineage>
</organism>
<reference evidence="3 4" key="1">
    <citation type="submission" date="2019-07" db="EMBL/GenBank/DDBJ databases">
        <title>Genomic Encyclopedia of Archaeal and Bacterial Type Strains, Phase II (KMG-II): from individual species to whole genera.</title>
        <authorList>
            <person name="Goeker M."/>
        </authorList>
    </citation>
    <scope>NUCLEOTIDE SEQUENCE [LARGE SCALE GENOMIC DNA]</scope>
    <source>
        <strain evidence="3 4">DSM 21935</strain>
    </source>
</reference>
<proteinExistence type="predicted"/>
<evidence type="ECO:0000313" key="4">
    <source>
        <dbReference type="Proteomes" id="UP000324595"/>
    </source>
</evidence>